<evidence type="ECO:0000256" key="1">
    <source>
        <dbReference type="ARBA" id="ARBA00023004"/>
    </source>
</evidence>
<keyword evidence="2" id="KW-0560">Oxidoreductase</keyword>
<dbReference type="GO" id="GO:0051864">
    <property type="term" value="F:histone H3K36 demethylase activity"/>
    <property type="evidence" value="ECO:0000318"/>
    <property type="project" value="GO_Central"/>
</dbReference>
<keyword evidence="2" id="KW-0223">Dioxygenase</keyword>
<sequence>AWGHFISTALTDAIEKAMESDVKFRRGLPINFVSQLGLGMDIQGDDEKAIASKKENESFKKQLKELLIALVDHVDANETSDKMASDFMASRLPPFETEKDEKAKSEKPTADSEVKFLYPEYVRVTSGEAAPSGPIIALADSNSEDSEEGEESDDEGSDDEDMEVSEGEKKSKKKSANAENGGDKASKAKKEKKGDDDKEAKSKKEKKTKNGGKVDGKKTKKGKKKEESEEEEEKSEEEKKSKKKTKTKKGKKEKQESESEEESDAEYELGTEDSSEDSGEESGPDSEDEESGKAWVLVHHSLNNDRSHHMMGMPEPSVLKFAVTYQDALLLLYRKRHEFIPVKSLPLDSEEALYLVNSLWAEGLLQAK</sequence>
<comment type="subcellular location">
    <subcellularLocation>
        <location evidence="2">Nucleus</location>
    </subcellularLocation>
</comment>
<evidence type="ECO:0000256" key="2">
    <source>
        <dbReference type="RuleBase" id="RU366061"/>
    </source>
</evidence>
<dbReference type="PANTHER" id="PTHR13096:SF7">
    <property type="entry name" value="RIBOSOMAL OXYGENASE 2"/>
    <property type="match status" value="1"/>
</dbReference>
<dbReference type="AlphaFoldDB" id="A7SRW4"/>
<reference evidence="4 5" key="1">
    <citation type="journal article" date="2007" name="Science">
        <title>Sea anemone genome reveals ancestral eumetazoan gene repertoire and genomic organization.</title>
        <authorList>
            <person name="Putnam N.H."/>
            <person name="Srivastava M."/>
            <person name="Hellsten U."/>
            <person name="Dirks B."/>
            <person name="Chapman J."/>
            <person name="Salamov A."/>
            <person name="Terry A."/>
            <person name="Shapiro H."/>
            <person name="Lindquist E."/>
            <person name="Kapitonov V.V."/>
            <person name="Jurka J."/>
            <person name="Genikhovich G."/>
            <person name="Grigoriev I.V."/>
            <person name="Lucas S.M."/>
            <person name="Steele R.E."/>
            <person name="Finnerty J.R."/>
            <person name="Technau U."/>
            <person name="Martindale M.Q."/>
            <person name="Rokhsar D.S."/>
        </authorList>
    </citation>
    <scope>NUCLEOTIDE SEQUENCE [LARGE SCALE GENOMIC DNA]</scope>
    <source>
        <strain evidence="5">CH2 X CH6</strain>
    </source>
</reference>
<keyword evidence="2" id="KW-0804">Transcription</keyword>
<organism evidence="4 5">
    <name type="scientific">Nematostella vectensis</name>
    <name type="common">Starlet sea anemone</name>
    <dbReference type="NCBI Taxonomy" id="45351"/>
    <lineage>
        <taxon>Eukaryota</taxon>
        <taxon>Metazoa</taxon>
        <taxon>Cnidaria</taxon>
        <taxon>Anthozoa</taxon>
        <taxon>Hexacorallia</taxon>
        <taxon>Actiniaria</taxon>
        <taxon>Edwardsiidae</taxon>
        <taxon>Nematostella</taxon>
    </lineage>
</organism>
<feature type="compositionally biased region" description="Acidic residues" evidence="3">
    <location>
        <begin position="142"/>
        <end position="165"/>
    </location>
</feature>
<comment type="function">
    <text evidence="2">Oxygenase that can act as both a histone lysine demethylase and a ribosomal histidine hydroxylase.</text>
</comment>
<keyword evidence="1 2" id="KW-0408">Iron</keyword>
<evidence type="ECO:0000256" key="3">
    <source>
        <dbReference type="SAM" id="MobiDB-lite"/>
    </source>
</evidence>
<feature type="region of interest" description="Disordered" evidence="3">
    <location>
        <begin position="89"/>
        <end position="111"/>
    </location>
</feature>
<evidence type="ECO:0000313" key="4">
    <source>
        <dbReference type="EMBL" id="EDO33549.1"/>
    </source>
</evidence>
<protein>
    <recommendedName>
        <fullName evidence="2">Bifunctional lysine-specific demethylase and histidyl-hydroxylase</fullName>
        <ecNumber evidence="2">1.14.11.-</ecNumber>
    </recommendedName>
</protein>
<dbReference type="KEGG" id="nve:5504751"/>
<proteinExistence type="inferred from homology"/>
<comment type="cofactor">
    <cofactor evidence="2">
        <name>Fe(2+)</name>
        <dbReference type="ChEBI" id="CHEBI:29033"/>
    </cofactor>
    <text evidence="2">Binds 1 Fe(2+) ion per subunit.</text>
</comment>
<dbReference type="HOGENOM" id="CLU_753518_0_0_1"/>
<gene>
    <name evidence="4" type="ORF">NEMVEDRAFT_v1g216486</name>
</gene>
<evidence type="ECO:0000313" key="5">
    <source>
        <dbReference type="Proteomes" id="UP000001593"/>
    </source>
</evidence>
<keyword evidence="2" id="KW-0479">Metal-binding</keyword>
<dbReference type="OrthoDB" id="5988515at2759"/>
<dbReference type="Gene3D" id="1.10.10.1500">
    <property type="entry name" value="JmjC domain-containing ribosomal oxygenase (ROX), dimer domain"/>
    <property type="match status" value="1"/>
</dbReference>
<feature type="compositionally biased region" description="Basic and acidic residues" evidence="3">
    <location>
        <begin position="181"/>
        <end position="202"/>
    </location>
</feature>
<accession>A7SRW4</accession>
<dbReference type="GO" id="GO:0005730">
    <property type="term" value="C:nucleolus"/>
    <property type="evidence" value="ECO:0000318"/>
    <property type="project" value="GO_Central"/>
</dbReference>
<dbReference type="InParanoid" id="A7SRW4"/>
<comment type="similarity">
    <text evidence="2">Belongs to the ROX family.</text>
</comment>
<feature type="compositionally biased region" description="Basic and acidic residues" evidence="3">
    <location>
        <begin position="96"/>
        <end position="111"/>
    </location>
</feature>
<feature type="non-terminal residue" evidence="4">
    <location>
        <position position="368"/>
    </location>
</feature>
<dbReference type="Proteomes" id="UP000001593">
    <property type="component" value="Unassembled WGS sequence"/>
</dbReference>
<feature type="region of interest" description="Disordered" evidence="3">
    <location>
        <begin position="125"/>
        <end position="292"/>
    </location>
</feature>
<dbReference type="InterPro" id="IPR039994">
    <property type="entry name" value="NO66-like"/>
</dbReference>
<feature type="compositionally biased region" description="Acidic residues" evidence="3">
    <location>
        <begin position="258"/>
        <end position="290"/>
    </location>
</feature>
<dbReference type="GO" id="GO:0005506">
    <property type="term" value="F:iron ion binding"/>
    <property type="evidence" value="ECO:0007669"/>
    <property type="project" value="UniProtKB-UniRule"/>
</dbReference>
<feature type="compositionally biased region" description="Basic residues" evidence="3">
    <location>
        <begin position="241"/>
        <end position="252"/>
    </location>
</feature>
<dbReference type="PANTHER" id="PTHR13096">
    <property type="entry name" value="MINA53 MYC INDUCED NUCLEAR ANTIGEN"/>
    <property type="match status" value="1"/>
</dbReference>
<keyword evidence="5" id="KW-1185">Reference proteome</keyword>
<dbReference type="GO" id="GO:0032453">
    <property type="term" value="F:histone H3K4 demethylase activity"/>
    <property type="evidence" value="ECO:0000318"/>
    <property type="project" value="GO_Central"/>
</dbReference>
<dbReference type="EMBL" id="DS469768">
    <property type="protein sequence ID" value="EDO33549.1"/>
    <property type="molecule type" value="Genomic_DNA"/>
</dbReference>
<dbReference type="EC" id="1.14.11.-" evidence="2"/>
<dbReference type="STRING" id="45351.A7SRW4"/>
<keyword evidence="2" id="KW-0805">Transcription regulation</keyword>
<name>A7SRW4_NEMVE</name>
<keyword evidence="2" id="KW-0539">Nucleus</keyword>
<dbReference type="Gene3D" id="3.90.930.40">
    <property type="match status" value="2"/>
</dbReference>